<name>A0A941EF44_9ACTN</name>
<proteinExistence type="predicted"/>
<accession>A0A941EF44</accession>
<keyword evidence="1" id="KW-0472">Membrane</keyword>
<organism evidence="2 3">
    <name type="scientific">Actinospica acidithermotolerans</name>
    <dbReference type="NCBI Taxonomy" id="2828514"/>
    <lineage>
        <taxon>Bacteria</taxon>
        <taxon>Bacillati</taxon>
        <taxon>Actinomycetota</taxon>
        <taxon>Actinomycetes</taxon>
        <taxon>Catenulisporales</taxon>
        <taxon>Actinospicaceae</taxon>
        <taxon>Actinospica</taxon>
    </lineage>
</organism>
<comment type="caution">
    <text evidence="2">The sequence shown here is derived from an EMBL/GenBank/DDBJ whole genome shotgun (WGS) entry which is preliminary data.</text>
</comment>
<reference evidence="2" key="1">
    <citation type="submission" date="2021-04" db="EMBL/GenBank/DDBJ databases">
        <title>Genome based classification of Actinospica acidithermotolerans sp. nov., an actinobacterium isolated from an Indonesian hot spring.</title>
        <authorList>
            <person name="Kusuma A.B."/>
            <person name="Putra K.E."/>
            <person name="Nafisah S."/>
            <person name="Loh J."/>
            <person name="Nouioui I."/>
            <person name="Goodfellow M."/>
        </authorList>
    </citation>
    <scope>NUCLEOTIDE SEQUENCE</scope>
    <source>
        <strain evidence="2">MGRD01-02</strain>
    </source>
</reference>
<feature type="transmembrane region" description="Helical" evidence="1">
    <location>
        <begin position="382"/>
        <end position="404"/>
    </location>
</feature>
<dbReference type="PANTHER" id="PTHR23523">
    <property type="match status" value="1"/>
</dbReference>
<dbReference type="Proteomes" id="UP000676325">
    <property type="component" value="Unassembled WGS sequence"/>
</dbReference>
<feature type="transmembrane region" description="Helical" evidence="1">
    <location>
        <begin position="150"/>
        <end position="170"/>
    </location>
</feature>
<evidence type="ECO:0000256" key="1">
    <source>
        <dbReference type="SAM" id="Phobius"/>
    </source>
</evidence>
<dbReference type="EMBL" id="JAGSOH010000120">
    <property type="protein sequence ID" value="MBR7830211.1"/>
    <property type="molecule type" value="Genomic_DNA"/>
</dbReference>
<feature type="transmembrane region" description="Helical" evidence="1">
    <location>
        <begin position="320"/>
        <end position="340"/>
    </location>
</feature>
<dbReference type="Pfam" id="PF07690">
    <property type="entry name" value="MFS_1"/>
    <property type="match status" value="1"/>
</dbReference>
<feature type="transmembrane region" description="Helical" evidence="1">
    <location>
        <begin position="182"/>
        <end position="199"/>
    </location>
</feature>
<dbReference type="SUPFAM" id="SSF103473">
    <property type="entry name" value="MFS general substrate transporter"/>
    <property type="match status" value="1"/>
</dbReference>
<keyword evidence="3" id="KW-1185">Reference proteome</keyword>
<dbReference type="InterPro" id="IPR036259">
    <property type="entry name" value="MFS_trans_sf"/>
</dbReference>
<feature type="transmembrane region" description="Helical" evidence="1">
    <location>
        <begin position="116"/>
        <end position="138"/>
    </location>
</feature>
<evidence type="ECO:0000313" key="2">
    <source>
        <dbReference type="EMBL" id="MBR7830211.1"/>
    </source>
</evidence>
<dbReference type="GO" id="GO:0022857">
    <property type="term" value="F:transmembrane transporter activity"/>
    <property type="evidence" value="ECO:0007669"/>
    <property type="project" value="InterPro"/>
</dbReference>
<dbReference type="RefSeq" id="WP_212521339.1">
    <property type="nucleotide sequence ID" value="NZ_JAGSOH010000120.1"/>
</dbReference>
<feature type="transmembrane region" description="Helical" evidence="1">
    <location>
        <begin position="352"/>
        <end position="376"/>
    </location>
</feature>
<dbReference type="AlphaFoldDB" id="A0A941EF44"/>
<dbReference type="PANTHER" id="PTHR23523:SF2">
    <property type="entry name" value="2-NITROIMIDAZOLE TRANSPORTER"/>
    <property type="match status" value="1"/>
</dbReference>
<feature type="transmembrane region" description="Helical" evidence="1">
    <location>
        <begin position="263"/>
        <end position="283"/>
    </location>
</feature>
<keyword evidence="1" id="KW-1133">Transmembrane helix</keyword>
<dbReference type="Gene3D" id="1.20.1250.20">
    <property type="entry name" value="MFS general substrate transporter like domains"/>
    <property type="match status" value="2"/>
</dbReference>
<dbReference type="InterPro" id="IPR011701">
    <property type="entry name" value="MFS"/>
</dbReference>
<gene>
    <name evidence="2" type="ORF">KDK95_28165</name>
</gene>
<feature type="transmembrane region" description="Helical" evidence="1">
    <location>
        <begin position="295"/>
        <end position="314"/>
    </location>
</feature>
<dbReference type="InterPro" id="IPR052524">
    <property type="entry name" value="MFS_Cyanate_Porter"/>
</dbReference>
<evidence type="ECO:0000313" key="3">
    <source>
        <dbReference type="Proteomes" id="UP000676325"/>
    </source>
</evidence>
<sequence length="412" mass="42455">MTDTLRQVHAADQATPGRPRAEGTALILLGIVLIAANLRLSVSATGALLDQLGSSLHLGSGVESFLTAVWPLAFAVGGVSGSWLARRYTAGTVIMWAVAVLALGQVVHSLHDTPALVFGSVLAGLGIALANVLLPVVVRQYFPDKVGPVTGLYAMVLSAGAAFAALASVPVSEHTHNVDAGLAVWVVPAVIGLVAWIAARPQRAAHPTNAAVAAPAAHLPLRQLARSPLAWSMALLFGLQSTGAYVVMGWLPTVLSDAGMSASKAGVVLSAIFFIGIPINYAAPHFGARMRDPRPLLTGLSLASTIGFTGLILAPNSLVWLWAFILSFGMATFPLVLALFPLRGGTPEGTAALSTFSQSVGYLIATTAPLGFGLLHDATGSWTVPLLLIVVATVLQAVVGLYVASPRRGTVS</sequence>
<feature type="transmembrane region" description="Helical" evidence="1">
    <location>
        <begin position="68"/>
        <end position="85"/>
    </location>
</feature>
<feature type="transmembrane region" description="Helical" evidence="1">
    <location>
        <begin position="26"/>
        <end position="48"/>
    </location>
</feature>
<feature type="transmembrane region" description="Helical" evidence="1">
    <location>
        <begin position="92"/>
        <end position="110"/>
    </location>
</feature>
<keyword evidence="1" id="KW-0812">Transmembrane</keyword>
<feature type="transmembrane region" description="Helical" evidence="1">
    <location>
        <begin position="229"/>
        <end position="251"/>
    </location>
</feature>
<protein>
    <submittedName>
        <fullName evidence="2">MFS transporter</fullName>
    </submittedName>
</protein>